<dbReference type="InterPro" id="IPR045247">
    <property type="entry name" value="Oye-like"/>
</dbReference>
<keyword evidence="3" id="KW-0560">Oxidoreductase</keyword>
<accession>A0A1H2BCZ0</accession>
<dbReference type="EMBL" id="LT629762">
    <property type="protein sequence ID" value="SDT55902.1"/>
    <property type="molecule type" value="Genomic_DNA"/>
</dbReference>
<dbReference type="STRING" id="1148509.SAMN05216222_5086"/>
<comment type="cofactor">
    <cofactor evidence="1">
        <name>FMN</name>
        <dbReference type="ChEBI" id="CHEBI:58210"/>
    </cofactor>
</comment>
<sequence>MSKLFEDFRMGDITLNNRVVMAPLTRSRAPNDVADERIALYYAQRATAGLIVSEGTPISREGQGYLFNPGIFSAEQIAGWRLTTDSVHAIGGKMFAQLWHVGRVSHSSIQEGGKLPVSASSKRPVGATAFGYDADGQPALVEPPAPRQLNTEEVSRIVGEFAQAAENAIEAGFDGVEIHGANGYLHEQFLNPLVNDRTDQYSAAELDNRLRFTLEVIDAVVARIGAGRVGIRVSPYGQLFDMPWYPQIDETYTALAAEIGARKLAYVHVMDQSGFPAPGTEDTGGGPKDAFMNLLAAMKSRLAQTALILAGGMTRARAEDLINDGMIDLAAFGTPFISNPDLVARLKNNWPLTEAQRATFYGGGAEGYIDYAPHQG</sequence>
<dbReference type="GO" id="GO:0016628">
    <property type="term" value="F:oxidoreductase activity, acting on the CH-CH group of donors, NAD or NADP as acceptor"/>
    <property type="evidence" value="ECO:0007669"/>
    <property type="project" value="UniProtKB-ARBA"/>
</dbReference>
<evidence type="ECO:0000256" key="2">
    <source>
        <dbReference type="ARBA" id="ARBA00005979"/>
    </source>
</evidence>
<evidence type="ECO:0000259" key="4">
    <source>
        <dbReference type="Pfam" id="PF00724"/>
    </source>
</evidence>
<dbReference type="Proteomes" id="UP000198481">
    <property type="component" value="Chromosome I"/>
</dbReference>
<evidence type="ECO:0000313" key="5">
    <source>
        <dbReference type="EMBL" id="SDT55902.1"/>
    </source>
</evidence>
<dbReference type="GO" id="GO:0005829">
    <property type="term" value="C:cytosol"/>
    <property type="evidence" value="ECO:0007669"/>
    <property type="project" value="TreeGrafter"/>
</dbReference>
<comment type="similarity">
    <text evidence="2">Belongs to the NADH:flavin oxidoreductase/NADH oxidase family.</text>
</comment>
<dbReference type="CDD" id="cd02933">
    <property type="entry name" value="OYE_like_FMN"/>
    <property type="match status" value="1"/>
</dbReference>
<reference evidence="5 6" key="1">
    <citation type="submission" date="2016-10" db="EMBL/GenBank/DDBJ databases">
        <authorList>
            <person name="de Groot N.N."/>
        </authorList>
    </citation>
    <scope>NUCLEOTIDE SEQUENCE [LARGE SCALE GENOMIC DNA]</scope>
    <source>
        <strain evidence="5 6">LMG 26867</strain>
    </source>
</reference>
<dbReference type="GO" id="GO:0010181">
    <property type="term" value="F:FMN binding"/>
    <property type="evidence" value="ECO:0007669"/>
    <property type="project" value="InterPro"/>
</dbReference>
<dbReference type="InterPro" id="IPR013785">
    <property type="entry name" value="Aldolase_TIM"/>
</dbReference>
<dbReference type="InterPro" id="IPR001155">
    <property type="entry name" value="OxRdtase_FMN_N"/>
</dbReference>
<evidence type="ECO:0000313" key="6">
    <source>
        <dbReference type="Proteomes" id="UP000198481"/>
    </source>
</evidence>
<dbReference type="FunFam" id="3.20.20.70:FF:000059">
    <property type="entry name" value="N-ethylmaleimide reductase, FMN-linked"/>
    <property type="match status" value="1"/>
</dbReference>
<dbReference type="PANTHER" id="PTHR22893">
    <property type="entry name" value="NADH OXIDOREDUCTASE-RELATED"/>
    <property type="match status" value="1"/>
</dbReference>
<dbReference type="PANTHER" id="PTHR22893:SF91">
    <property type="entry name" value="NADPH DEHYDROGENASE 2-RELATED"/>
    <property type="match status" value="1"/>
</dbReference>
<dbReference type="SUPFAM" id="SSF51395">
    <property type="entry name" value="FMN-linked oxidoreductases"/>
    <property type="match status" value="1"/>
</dbReference>
<dbReference type="Pfam" id="PF00724">
    <property type="entry name" value="Oxidored_FMN"/>
    <property type="match status" value="1"/>
</dbReference>
<name>A0A1H2BCZ0_9PSED</name>
<organism evidence="5 6">
    <name type="scientific">Pseudomonas prosekii</name>
    <dbReference type="NCBI Taxonomy" id="1148509"/>
    <lineage>
        <taxon>Bacteria</taxon>
        <taxon>Pseudomonadati</taxon>
        <taxon>Pseudomonadota</taxon>
        <taxon>Gammaproteobacteria</taxon>
        <taxon>Pseudomonadales</taxon>
        <taxon>Pseudomonadaceae</taxon>
        <taxon>Pseudomonas</taxon>
    </lineage>
</organism>
<protein>
    <submittedName>
        <fullName evidence="5">2,4-dienoyl-CoA reductase</fullName>
    </submittedName>
</protein>
<dbReference type="Gene3D" id="3.20.20.70">
    <property type="entry name" value="Aldolase class I"/>
    <property type="match status" value="1"/>
</dbReference>
<dbReference type="RefSeq" id="WP_092280410.1">
    <property type="nucleotide sequence ID" value="NZ_LT629762.1"/>
</dbReference>
<evidence type="ECO:0000256" key="3">
    <source>
        <dbReference type="ARBA" id="ARBA00023002"/>
    </source>
</evidence>
<dbReference type="AlphaFoldDB" id="A0A1H2BCZ0"/>
<proteinExistence type="inferred from homology"/>
<evidence type="ECO:0000256" key="1">
    <source>
        <dbReference type="ARBA" id="ARBA00001917"/>
    </source>
</evidence>
<feature type="domain" description="NADH:flavin oxidoreductase/NADH oxidase N-terminal" evidence="4">
    <location>
        <begin position="3"/>
        <end position="351"/>
    </location>
</feature>
<gene>
    <name evidence="5" type="ORF">SAMN05216222_5086</name>
</gene>